<comment type="cofactor">
    <cofactor evidence="1">
        <name>Mg(2+)</name>
        <dbReference type="ChEBI" id="CHEBI:18420"/>
    </cofactor>
</comment>
<dbReference type="AlphaFoldDB" id="A0A419SFM8"/>
<dbReference type="CDD" id="cd03522">
    <property type="entry name" value="MoeA_like"/>
    <property type="match status" value="1"/>
</dbReference>
<dbReference type="Pfam" id="PF00994">
    <property type="entry name" value="MoCF_biosynth"/>
    <property type="match status" value="1"/>
</dbReference>
<sequence length="330" mass="36065">MVKPTYLKEVRVEDAIGMKLGHDLTQIVPGAFKGRVFQAGHVITEEDIPLLLDIGKRHIYIMDTPQGFLHENEAAERMARAFAGEHVYLTGPVEGKMTLKSAIHGLLKVDPTAVEQANQIEGISVSTLLSDRVVQADQSLAGIRPIPLIIEEEKVKRVEQLQSLPAIEVKPFQKKKVGIVTTGSEVFTGRIEDRFGPVLKDKLKAFGSKVLGQRFADDELDAIQAEIRYFVEQEKADLILVTGGMSVDPDDRTPGAIKAVGADIVRYGIPMLPGSMLLVAYLGEIPILGLPGCVIHDSFTSFDVFLPRVLVGEKITESDIISIGYGGFHT</sequence>
<dbReference type="Proteomes" id="UP000284219">
    <property type="component" value="Unassembled WGS sequence"/>
</dbReference>
<comment type="caution">
    <text evidence="3">The sequence shown here is derived from an EMBL/GenBank/DDBJ whole genome shotgun (WGS) entry which is preliminary data.</text>
</comment>
<organism evidence="3 4">
    <name type="scientific">Ammoniphilus oxalaticus</name>
    <dbReference type="NCBI Taxonomy" id="66863"/>
    <lineage>
        <taxon>Bacteria</taxon>
        <taxon>Bacillati</taxon>
        <taxon>Bacillota</taxon>
        <taxon>Bacilli</taxon>
        <taxon>Bacillales</taxon>
        <taxon>Paenibacillaceae</taxon>
        <taxon>Aneurinibacillus group</taxon>
        <taxon>Ammoniphilus</taxon>
    </lineage>
</organism>
<dbReference type="PANTHER" id="PTHR10192:SF28">
    <property type="entry name" value="MOLYBDOPTERIN MOLYBDENUMTRANSFERASE"/>
    <property type="match status" value="1"/>
</dbReference>
<dbReference type="SUPFAM" id="SSF53218">
    <property type="entry name" value="Molybdenum cofactor biosynthesis proteins"/>
    <property type="match status" value="1"/>
</dbReference>
<dbReference type="InterPro" id="IPR038987">
    <property type="entry name" value="MoeA-like"/>
</dbReference>
<keyword evidence="1" id="KW-0501">Molybdenum cofactor biosynthesis</keyword>
<accession>A0A419SFM8</accession>
<dbReference type="Gene3D" id="3.40.980.10">
    <property type="entry name" value="MoaB/Mog-like domain"/>
    <property type="match status" value="1"/>
</dbReference>
<evidence type="ECO:0000256" key="1">
    <source>
        <dbReference type="RuleBase" id="RU365090"/>
    </source>
</evidence>
<comment type="pathway">
    <text evidence="1">Cofactor biosynthesis; molybdopterin biosynthesis.</text>
</comment>
<dbReference type="InterPro" id="IPR001453">
    <property type="entry name" value="MoaB/Mog_dom"/>
</dbReference>
<evidence type="ECO:0000259" key="2">
    <source>
        <dbReference type="SMART" id="SM00852"/>
    </source>
</evidence>
<dbReference type="GO" id="GO:0046872">
    <property type="term" value="F:metal ion binding"/>
    <property type="evidence" value="ECO:0007669"/>
    <property type="project" value="UniProtKB-UniRule"/>
</dbReference>
<keyword evidence="1" id="KW-0500">Molybdenum</keyword>
<dbReference type="GO" id="GO:0005829">
    <property type="term" value="C:cytosol"/>
    <property type="evidence" value="ECO:0007669"/>
    <property type="project" value="TreeGrafter"/>
</dbReference>
<evidence type="ECO:0000313" key="3">
    <source>
        <dbReference type="EMBL" id="RKD22593.1"/>
    </source>
</evidence>
<proteinExistence type="inferred from homology"/>
<comment type="function">
    <text evidence="1">Catalyzes the insertion of molybdate into adenylated molybdopterin with the concomitant release of AMP.</text>
</comment>
<gene>
    <name evidence="3" type="ORF">BEP19_10045</name>
</gene>
<dbReference type="UniPathway" id="UPA00344"/>
<dbReference type="GO" id="GO:0061599">
    <property type="term" value="F:molybdopterin molybdotransferase activity"/>
    <property type="evidence" value="ECO:0007669"/>
    <property type="project" value="UniProtKB-UniRule"/>
</dbReference>
<keyword evidence="1" id="KW-0479">Metal-binding</keyword>
<keyword evidence="4" id="KW-1185">Reference proteome</keyword>
<keyword evidence="1" id="KW-0808">Transferase</keyword>
<dbReference type="OrthoDB" id="9767940at2"/>
<dbReference type="SMART" id="SM00852">
    <property type="entry name" value="MoCF_biosynth"/>
    <property type="match status" value="1"/>
</dbReference>
<reference evidence="3 4" key="1">
    <citation type="submission" date="2016-08" db="EMBL/GenBank/DDBJ databases">
        <title>Novel Firmicute Genomes.</title>
        <authorList>
            <person name="Poppleton D.I."/>
            <person name="Gribaldo S."/>
        </authorList>
    </citation>
    <scope>NUCLEOTIDE SEQUENCE [LARGE SCALE GENOMIC DNA]</scope>
    <source>
        <strain evidence="3 4">RAOx-1</strain>
    </source>
</reference>
<dbReference type="RefSeq" id="WP_120190064.1">
    <property type="nucleotide sequence ID" value="NZ_MCHY01000009.1"/>
</dbReference>
<evidence type="ECO:0000313" key="4">
    <source>
        <dbReference type="Proteomes" id="UP000284219"/>
    </source>
</evidence>
<comment type="similarity">
    <text evidence="1">Belongs to the MoeA family.</text>
</comment>
<protein>
    <recommendedName>
        <fullName evidence="1">Molybdopterin molybdenumtransferase</fullName>
        <ecNumber evidence="1">2.10.1.1</ecNumber>
    </recommendedName>
</protein>
<keyword evidence="1" id="KW-0460">Magnesium</keyword>
<dbReference type="EC" id="2.10.1.1" evidence="1"/>
<name>A0A419SFM8_9BACL</name>
<dbReference type="PANTHER" id="PTHR10192">
    <property type="entry name" value="MOLYBDOPTERIN BIOSYNTHESIS PROTEIN"/>
    <property type="match status" value="1"/>
</dbReference>
<dbReference type="EMBL" id="MCHY01000009">
    <property type="protein sequence ID" value="RKD22593.1"/>
    <property type="molecule type" value="Genomic_DNA"/>
</dbReference>
<comment type="catalytic activity">
    <reaction evidence="1">
        <text>adenylyl-molybdopterin + molybdate = Mo-molybdopterin + AMP + H(+)</text>
        <dbReference type="Rhea" id="RHEA:35047"/>
        <dbReference type="ChEBI" id="CHEBI:15378"/>
        <dbReference type="ChEBI" id="CHEBI:36264"/>
        <dbReference type="ChEBI" id="CHEBI:62727"/>
        <dbReference type="ChEBI" id="CHEBI:71302"/>
        <dbReference type="ChEBI" id="CHEBI:456215"/>
    </reaction>
</comment>
<dbReference type="GO" id="GO:0006777">
    <property type="term" value="P:Mo-molybdopterin cofactor biosynthetic process"/>
    <property type="evidence" value="ECO:0007669"/>
    <property type="project" value="UniProtKB-UniRule"/>
</dbReference>
<feature type="domain" description="MoaB/Mog" evidence="2">
    <location>
        <begin position="178"/>
        <end position="309"/>
    </location>
</feature>
<dbReference type="InterPro" id="IPR036425">
    <property type="entry name" value="MoaB/Mog-like_dom_sf"/>
</dbReference>